<evidence type="ECO:0000313" key="4">
    <source>
        <dbReference type="Proteomes" id="UP000029060"/>
    </source>
</evidence>
<dbReference type="RefSeq" id="WP_034249760.1">
    <property type="nucleotide sequence ID" value="NZ_JGZC01000006.1"/>
</dbReference>
<keyword evidence="4" id="KW-1185">Reference proteome</keyword>
<feature type="region of interest" description="Disordered" evidence="1">
    <location>
        <begin position="112"/>
        <end position="131"/>
    </location>
</feature>
<evidence type="ECO:0000256" key="1">
    <source>
        <dbReference type="SAM" id="MobiDB-lite"/>
    </source>
</evidence>
<sequence length="398" mass="44609">MITETIVSWAADAWAWFLGLFDDITIPDMLSKPPDGLSLLIQRLDGFGIWIPWSSFKTIFLVVTGFILSCFLVRAIRVAVGHIPPHRRRMIQQLQRLQQLRHLVRVPRHAGLRPGRDGGGRKAADAAEHAAAPALPREADCGRDFRRRFPIAAYVGSNGSGKTLCMVHDTLPSVYGGRTVYSTVPITFPDGSPAPNVVLLHDWSQILDAEHADILLDEVSAIASSRESESLPPQVATMLQQLRKRDLVLRWTAPSWARADKILRETTKIVTICHGFLSRSAQGSMWRSNRLFRFETFSAEDYTDFQAVSTVKTRLSAETKDWFRLSRHIAPPLLRHVGFRVHDRHRPGVRSVRRLRRAAQGARMHVRGLPPSPVMVLSFSSREIKEDSCSICSCSSGA</sequence>
<protein>
    <submittedName>
        <fullName evidence="3">Uncharacterized protein</fullName>
    </submittedName>
</protein>
<dbReference type="STRING" id="78345.BMERY_0694"/>
<keyword evidence="2" id="KW-0472">Membrane</keyword>
<gene>
    <name evidence="3" type="ORF">BMERY_0694</name>
</gene>
<organism evidence="3 4">
    <name type="scientific">Bifidobacterium merycicum</name>
    <dbReference type="NCBI Taxonomy" id="78345"/>
    <lineage>
        <taxon>Bacteria</taxon>
        <taxon>Bacillati</taxon>
        <taxon>Actinomycetota</taxon>
        <taxon>Actinomycetes</taxon>
        <taxon>Bifidobacteriales</taxon>
        <taxon>Bifidobacteriaceae</taxon>
        <taxon>Bifidobacterium</taxon>
    </lineage>
</organism>
<dbReference type="OrthoDB" id="5118678at2"/>
<feature type="compositionally biased region" description="Basic and acidic residues" evidence="1">
    <location>
        <begin position="114"/>
        <end position="128"/>
    </location>
</feature>
<evidence type="ECO:0000313" key="3">
    <source>
        <dbReference type="EMBL" id="KFI70216.1"/>
    </source>
</evidence>
<dbReference type="Gene3D" id="3.40.50.300">
    <property type="entry name" value="P-loop containing nucleotide triphosphate hydrolases"/>
    <property type="match status" value="1"/>
</dbReference>
<dbReference type="EMBL" id="JGZC01000006">
    <property type="protein sequence ID" value="KFI70216.1"/>
    <property type="molecule type" value="Genomic_DNA"/>
</dbReference>
<proteinExistence type="predicted"/>
<evidence type="ECO:0000256" key="2">
    <source>
        <dbReference type="SAM" id="Phobius"/>
    </source>
</evidence>
<accession>A0A087BGR6</accession>
<keyword evidence="2" id="KW-0812">Transmembrane</keyword>
<keyword evidence="2" id="KW-1133">Transmembrane helix</keyword>
<comment type="caution">
    <text evidence="3">The sequence shown here is derived from an EMBL/GenBank/DDBJ whole genome shotgun (WGS) entry which is preliminary data.</text>
</comment>
<dbReference type="Proteomes" id="UP000029060">
    <property type="component" value="Unassembled WGS sequence"/>
</dbReference>
<name>A0A087BGR6_9BIFI</name>
<dbReference type="AlphaFoldDB" id="A0A087BGR6"/>
<dbReference type="InterPro" id="IPR027417">
    <property type="entry name" value="P-loop_NTPase"/>
</dbReference>
<feature type="transmembrane region" description="Helical" evidence="2">
    <location>
        <begin position="59"/>
        <end position="80"/>
    </location>
</feature>
<reference evidence="3 4" key="1">
    <citation type="submission" date="2014-03" db="EMBL/GenBank/DDBJ databases">
        <title>Genomics of Bifidobacteria.</title>
        <authorList>
            <person name="Ventura M."/>
            <person name="Milani C."/>
            <person name="Lugli G.A."/>
        </authorList>
    </citation>
    <scope>NUCLEOTIDE SEQUENCE [LARGE SCALE GENOMIC DNA]</scope>
    <source>
        <strain evidence="3 4">LMG 11341</strain>
    </source>
</reference>